<dbReference type="AlphaFoldDB" id="A0A939E0G0"/>
<comment type="caution">
    <text evidence="12">The sequence shown here is derived from an EMBL/GenBank/DDBJ whole genome shotgun (WGS) entry which is preliminary data.</text>
</comment>
<proteinExistence type="inferred from homology"/>
<comment type="function">
    <text evidence="9">Site-specific tyrosine recombinase, which acts by catalyzing the cutting and rejoining of the recombining DNA molecules. The XerC-XerD complex is essential to convert dimers of the bacterial chromosome into monomers to permit their segregation at cell division. It also contributes to the segregational stability of plasmids.</text>
</comment>
<evidence type="ECO:0000256" key="6">
    <source>
        <dbReference type="ARBA" id="ARBA00023125"/>
    </source>
</evidence>
<feature type="domain" description="Tyr recombinase" evidence="10">
    <location>
        <begin position="120"/>
        <end position="310"/>
    </location>
</feature>
<keyword evidence="7 9" id="KW-0233">DNA recombination</keyword>
<dbReference type="Pfam" id="PF02899">
    <property type="entry name" value="Phage_int_SAM_1"/>
    <property type="match status" value="1"/>
</dbReference>
<evidence type="ECO:0000256" key="3">
    <source>
        <dbReference type="ARBA" id="ARBA00022618"/>
    </source>
</evidence>
<sequence>MTDTTAPGDAGVPGKPDAALGELLEDFLDYLLYVKGRSAATVAAYRADVTDLLSLVDSIDGLTLAVLRQWLAAAVSQGKARSTVARRAAAARSFTRWAHTQGYLPSDPGRRLKSPAAVRALPVVLSEDQADAMIAAPADSVGAGEKTGTDPVVVRDTAILEVLYGTGIRVGELTGLEPGDVDLAAGGIKVTGKGDRQRIVPVAGGCARVLRLWMDHYRGHLAAPGERALFVGVRGRRIDPRQVRRIVSAAAAGAGVYGVGPHALRHTAATHLLNHGADLRIVQELLGHSSLQTTQIYTHVSTERLREVFNRAHPRA</sequence>
<evidence type="ECO:0000256" key="5">
    <source>
        <dbReference type="ARBA" id="ARBA00022908"/>
    </source>
</evidence>
<accession>A0A939E0G0</accession>
<dbReference type="InterPro" id="IPR050090">
    <property type="entry name" value="Tyrosine_recombinase_XerCD"/>
</dbReference>
<dbReference type="GO" id="GO:0003677">
    <property type="term" value="F:DNA binding"/>
    <property type="evidence" value="ECO:0007669"/>
    <property type="project" value="UniProtKB-UniRule"/>
</dbReference>
<dbReference type="GO" id="GO:0051301">
    <property type="term" value="P:cell division"/>
    <property type="evidence" value="ECO:0007669"/>
    <property type="project" value="UniProtKB-KW"/>
</dbReference>
<dbReference type="Pfam" id="PF00589">
    <property type="entry name" value="Phage_integrase"/>
    <property type="match status" value="1"/>
</dbReference>
<dbReference type="PROSITE" id="PS51898">
    <property type="entry name" value="TYR_RECOMBINASE"/>
    <property type="match status" value="1"/>
</dbReference>
<dbReference type="InterPro" id="IPR023009">
    <property type="entry name" value="Tyrosine_recombinase_XerC/XerD"/>
</dbReference>
<keyword evidence="3 9" id="KW-0132">Cell division</keyword>
<dbReference type="InterPro" id="IPR013762">
    <property type="entry name" value="Integrase-like_cat_sf"/>
</dbReference>
<comment type="subcellular location">
    <subcellularLocation>
        <location evidence="1 9">Cytoplasm</location>
    </subcellularLocation>
</comment>
<protein>
    <recommendedName>
        <fullName evidence="9">Tyrosine recombinase XerC</fullName>
    </recommendedName>
</protein>
<dbReference type="InterPro" id="IPR002104">
    <property type="entry name" value="Integrase_catalytic"/>
</dbReference>
<dbReference type="InterPro" id="IPR010998">
    <property type="entry name" value="Integrase_recombinase_N"/>
</dbReference>
<feature type="domain" description="Core-binding (CB)" evidence="11">
    <location>
        <begin position="18"/>
        <end position="99"/>
    </location>
</feature>
<comment type="similarity">
    <text evidence="9">Belongs to the 'phage' integrase family. XerC subfamily.</text>
</comment>
<evidence type="ECO:0000259" key="10">
    <source>
        <dbReference type="PROSITE" id="PS51898"/>
    </source>
</evidence>
<feature type="active site" evidence="9">
    <location>
        <position position="288"/>
    </location>
</feature>
<dbReference type="GO" id="GO:0007059">
    <property type="term" value="P:chromosome segregation"/>
    <property type="evidence" value="ECO:0007669"/>
    <property type="project" value="UniProtKB-UniRule"/>
</dbReference>
<evidence type="ECO:0000256" key="8">
    <source>
        <dbReference type="ARBA" id="ARBA00023306"/>
    </source>
</evidence>
<evidence type="ECO:0000256" key="9">
    <source>
        <dbReference type="HAMAP-Rule" id="MF_01808"/>
    </source>
</evidence>
<dbReference type="Gene3D" id="1.10.443.10">
    <property type="entry name" value="Intergrase catalytic core"/>
    <property type="match status" value="1"/>
</dbReference>
<dbReference type="CDD" id="cd00798">
    <property type="entry name" value="INT_XerDC_C"/>
    <property type="match status" value="1"/>
</dbReference>
<dbReference type="PANTHER" id="PTHR30349">
    <property type="entry name" value="PHAGE INTEGRASE-RELATED"/>
    <property type="match status" value="1"/>
</dbReference>
<feature type="active site" evidence="9">
    <location>
        <position position="265"/>
    </location>
</feature>
<dbReference type="InterPro" id="IPR011010">
    <property type="entry name" value="DNA_brk_join_enz"/>
</dbReference>
<keyword evidence="8 9" id="KW-0131">Cell cycle</keyword>
<feature type="active site" evidence="9">
    <location>
        <position position="193"/>
    </location>
</feature>
<keyword evidence="4 9" id="KW-0159">Chromosome partition</keyword>
<dbReference type="GO" id="GO:0009037">
    <property type="term" value="F:tyrosine-based site-specific recombinase activity"/>
    <property type="evidence" value="ECO:0007669"/>
    <property type="project" value="UniProtKB-UniRule"/>
</dbReference>
<dbReference type="GO" id="GO:0006313">
    <property type="term" value="P:DNA transposition"/>
    <property type="evidence" value="ECO:0007669"/>
    <property type="project" value="UniProtKB-UniRule"/>
</dbReference>
<evidence type="ECO:0000313" key="13">
    <source>
        <dbReference type="Proteomes" id="UP000664332"/>
    </source>
</evidence>
<evidence type="ECO:0000313" key="12">
    <source>
        <dbReference type="EMBL" id="MBN9643202.1"/>
    </source>
</evidence>
<dbReference type="SUPFAM" id="SSF56349">
    <property type="entry name" value="DNA breaking-rejoining enzymes"/>
    <property type="match status" value="1"/>
</dbReference>
<evidence type="ECO:0000256" key="1">
    <source>
        <dbReference type="ARBA" id="ARBA00004496"/>
    </source>
</evidence>
<organism evidence="12 13">
    <name type="scientific">Corynebacterium mendelii</name>
    <dbReference type="NCBI Taxonomy" id="2765362"/>
    <lineage>
        <taxon>Bacteria</taxon>
        <taxon>Bacillati</taxon>
        <taxon>Actinomycetota</taxon>
        <taxon>Actinomycetes</taxon>
        <taxon>Mycobacteriales</taxon>
        <taxon>Corynebacteriaceae</taxon>
        <taxon>Corynebacterium</taxon>
    </lineage>
</organism>
<keyword evidence="2 9" id="KW-0963">Cytoplasm</keyword>
<dbReference type="RefSeq" id="WP_207117621.1">
    <property type="nucleotide sequence ID" value="NZ_JAFLEQ010000003.1"/>
</dbReference>
<dbReference type="PANTHER" id="PTHR30349:SF77">
    <property type="entry name" value="TYROSINE RECOMBINASE XERC"/>
    <property type="match status" value="1"/>
</dbReference>
<dbReference type="EMBL" id="JAFLEQ010000003">
    <property type="protein sequence ID" value="MBN9643202.1"/>
    <property type="molecule type" value="Genomic_DNA"/>
</dbReference>
<name>A0A939E0G0_9CORY</name>
<dbReference type="Proteomes" id="UP000664332">
    <property type="component" value="Unassembled WGS sequence"/>
</dbReference>
<dbReference type="PROSITE" id="PS51900">
    <property type="entry name" value="CB"/>
    <property type="match status" value="1"/>
</dbReference>
<keyword evidence="6 9" id="KW-0238">DNA-binding</keyword>
<gene>
    <name evidence="9" type="primary">xerC</name>
    <name evidence="12" type="ORF">JZY06_00930</name>
</gene>
<evidence type="ECO:0000256" key="7">
    <source>
        <dbReference type="ARBA" id="ARBA00023172"/>
    </source>
</evidence>
<dbReference type="GO" id="GO:0005737">
    <property type="term" value="C:cytoplasm"/>
    <property type="evidence" value="ECO:0007669"/>
    <property type="project" value="UniProtKB-SubCell"/>
</dbReference>
<evidence type="ECO:0000256" key="2">
    <source>
        <dbReference type="ARBA" id="ARBA00022490"/>
    </source>
</evidence>
<evidence type="ECO:0000259" key="11">
    <source>
        <dbReference type="PROSITE" id="PS51900"/>
    </source>
</evidence>
<dbReference type="HAMAP" id="MF_01808">
    <property type="entry name" value="Recomb_XerC_XerD"/>
    <property type="match status" value="1"/>
</dbReference>
<feature type="active site" evidence="9">
    <location>
        <position position="169"/>
    </location>
</feature>
<keyword evidence="5 9" id="KW-0229">DNA integration</keyword>
<reference evidence="12" key="1">
    <citation type="submission" date="2021-03" db="EMBL/GenBank/DDBJ databases">
        <authorList>
            <person name="Sun Q."/>
        </authorList>
    </citation>
    <scope>NUCLEOTIDE SEQUENCE</scope>
    <source>
        <strain evidence="12">CCM 8862</strain>
    </source>
</reference>
<feature type="active site" evidence="9">
    <location>
        <position position="262"/>
    </location>
</feature>
<keyword evidence="13" id="KW-1185">Reference proteome</keyword>
<dbReference type="InterPro" id="IPR004107">
    <property type="entry name" value="Integrase_SAM-like_N"/>
</dbReference>
<dbReference type="InterPro" id="IPR044068">
    <property type="entry name" value="CB"/>
</dbReference>
<comment type="subunit">
    <text evidence="9">Forms a cyclic heterotetrameric complex composed of two molecules of XerC and two molecules of XerD.</text>
</comment>
<evidence type="ECO:0000256" key="4">
    <source>
        <dbReference type="ARBA" id="ARBA00022829"/>
    </source>
</evidence>
<feature type="active site" description="O-(3'-phospho-DNA)-tyrosine intermediate" evidence="9">
    <location>
        <position position="297"/>
    </location>
</feature>
<dbReference type="Gene3D" id="1.10.150.130">
    <property type="match status" value="1"/>
</dbReference>